<evidence type="ECO:0000313" key="6">
    <source>
        <dbReference type="EMBL" id="TDN49510.1"/>
    </source>
</evidence>
<dbReference type="AlphaFoldDB" id="A0A4R6DW66"/>
<dbReference type="InterPro" id="IPR005119">
    <property type="entry name" value="LysR_subst-bd"/>
</dbReference>
<dbReference type="Gene3D" id="1.10.10.10">
    <property type="entry name" value="Winged helix-like DNA-binding domain superfamily/Winged helix DNA-binding domain"/>
    <property type="match status" value="1"/>
</dbReference>
<evidence type="ECO:0000256" key="4">
    <source>
        <dbReference type="ARBA" id="ARBA00023163"/>
    </source>
</evidence>
<dbReference type="Gene3D" id="3.40.190.10">
    <property type="entry name" value="Periplasmic binding protein-like II"/>
    <property type="match status" value="2"/>
</dbReference>
<reference evidence="6 7" key="1">
    <citation type="submission" date="2019-03" db="EMBL/GenBank/DDBJ databases">
        <title>Genomic analyses of the natural microbiome of Caenorhabditis elegans.</title>
        <authorList>
            <person name="Samuel B."/>
        </authorList>
    </citation>
    <scope>NUCLEOTIDE SEQUENCE [LARGE SCALE GENOMIC DNA]</scope>
    <source>
        <strain evidence="6 7">BIGb0156</strain>
    </source>
</reference>
<dbReference type="Pfam" id="PF03466">
    <property type="entry name" value="LysR_substrate"/>
    <property type="match status" value="1"/>
</dbReference>
<dbReference type="EMBL" id="SNVX01000023">
    <property type="protein sequence ID" value="TDN49510.1"/>
    <property type="molecule type" value="Genomic_DNA"/>
</dbReference>
<keyword evidence="4" id="KW-0804">Transcription</keyword>
<dbReference type="InterPro" id="IPR036390">
    <property type="entry name" value="WH_DNA-bd_sf"/>
</dbReference>
<gene>
    <name evidence="6" type="ORF">EC847_12337</name>
</gene>
<evidence type="ECO:0000313" key="7">
    <source>
        <dbReference type="Proteomes" id="UP000295530"/>
    </source>
</evidence>
<dbReference type="InterPro" id="IPR000847">
    <property type="entry name" value="LysR_HTH_N"/>
</dbReference>
<dbReference type="InterPro" id="IPR058163">
    <property type="entry name" value="LysR-type_TF_proteobact-type"/>
</dbReference>
<evidence type="ECO:0000259" key="5">
    <source>
        <dbReference type="PROSITE" id="PS50931"/>
    </source>
</evidence>
<dbReference type="SUPFAM" id="SSF53850">
    <property type="entry name" value="Periplasmic binding protein-like II"/>
    <property type="match status" value="1"/>
</dbReference>
<dbReference type="PANTHER" id="PTHR30537">
    <property type="entry name" value="HTH-TYPE TRANSCRIPTIONAL REGULATOR"/>
    <property type="match status" value="1"/>
</dbReference>
<dbReference type="RefSeq" id="WP_133462293.1">
    <property type="nucleotide sequence ID" value="NZ_SNVX01000023.1"/>
</dbReference>
<dbReference type="SUPFAM" id="SSF46785">
    <property type="entry name" value="Winged helix' DNA-binding domain"/>
    <property type="match status" value="1"/>
</dbReference>
<dbReference type="GO" id="GO:0043565">
    <property type="term" value="F:sequence-specific DNA binding"/>
    <property type="evidence" value="ECO:0007669"/>
    <property type="project" value="TreeGrafter"/>
</dbReference>
<keyword evidence="3 6" id="KW-0238">DNA-binding</keyword>
<keyword evidence="7" id="KW-1185">Reference proteome</keyword>
<dbReference type="PROSITE" id="PS50931">
    <property type="entry name" value="HTH_LYSR"/>
    <property type="match status" value="1"/>
</dbReference>
<dbReference type="FunFam" id="3.40.190.10:FF:000017">
    <property type="entry name" value="Glycine cleavage system transcriptional activator"/>
    <property type="match status" value="1"/>
</dbReference>
<dbReference type="OrthoDB" id="5526340at2"/>
<accession>A0A4R6DW66</accession>
<proteinExistence type="inferred from homology"/>
<sequence length="297" mass="33664">MTLLRKAPLNLLHAFETAGRTGAFALAAAELELSPSAISHAIRKLEKLLEVKLFQRSTREITLTKEGAILLEHIQRGFNEMQQGLSLVTADESRPLRLHTAPSFAHQWLLPRLGSFIRENPNIDLRLSASTDYARFEQDEFDLDIVYGEPRPSPYQKIPLAVEELTPLCSPLLAKKLKKPEDLYALTLIQCDVQLYQWKGWFEANGMKPPRHYGLRFDRSFMAIAAAVDGLGVVLESKLIAEREIASGRLVCPLVSSTSEIHYIGHYLVFPQHQHMHFALETFKAWLLSELNLAQLR</sequence>
<evidence type="ECO:0000256" key="3">
    <source>
        <dbReference type="ARBA" id="ARBA00023125"/>
    </source>
</evidence>
<dbReference type="GO" id="GO:0006351">
    <property type="term" value="P:DNA-templated transcription"/>
    <property type="evidence" value="ECO:0007669"/>
    <property type="project" value="TreeGrafter"/>
</dbReference>
<dbReference type="CDD" id="cd08432">
    <property type="entry name" value="PBP2_GcdR_TrpI_HvrB_AmpR_like"/>
    <property type="match status" value="1"/>
</dbReference>
<comment type="caution">
    <text evidence="6">The sequence shown here is derived from an EMBL/GenBank/DDBJ whole genome shotgun (WGS) entry which is preliminary data.</text>
</comment>
<name>A0A4R6DW66_SCAGO</name>
<dbReference type="InterPro" id="IPR036388">
    <property type="entry name" value="WH-like_DNA-bd_sf"/>
</dbReference>
<comment type="similarity">
    <text evidence="1">Belongs to the LysR transcriptional regulatory family.</text>
</comment>
<feature type="domain" description="HTH lysR-type" evidence="5">
    <location>
        <begin position="9"/>
        <end position="64"/>
    </location>
</feature>
<dbReference type="FunFam" id="1.10.10.10:FF:000001">
    <property type="entry name" value="LysR family transcriptional regulator"/>
    <property type="match status" value="1"/>
</dbReference>
<keyword evidence="2" id="KW-0805">Transcription regulation</keyword>
<dbReference type="GO" id="GO:0003700">
    <property type="term" value="F:DNA-binding transcription factor activity"/>
    <property type="evidence" value="ECO:0007669"/>
    <property type="project" value="InterPro"/>
</dbReference>
<dbReference type="Pfam" id="PF00126">
    <property type="entry name" value="HTH_1"/>
    <property type="match status" value="1"/>
</dbReference>
<evidence type="ECO:0000256" key="1">
    <source>
        <dbReference type="ARBA" id="ARBA00009437"/>
    </source>
</evidence>
<protein>
    <submittedName>
        <fullName evidence="6">DNA-binding transcriptional LysR family regulator</fullName>
    </submittedName>
</protein>
<evidence type="ECO:0000256" key="2">
    <source>
        <dbReference type="ARBA" id="ARBA00023015"/>
    </source>
</evidence>
<dbReference type="PANTHER" id="PTHR30537:SF58">
    <property type="entry name" value="HTH-TYPE TRANSCRIPTIONAL REGULATOR PERR"/>
    <property type="match status" value="1"/>
</dbReference>
<organism evidence="6 7">
    <name type="scientific">Scandinavium goeteborgense</name>
    <dbReference type="NCBI Taxonomy" id="1851514"/>
    <lineage>
        <taxon>Bacteria</taxon>
        <taxon>Pseudomonadati</taxon>
        <taxon>Pseudomonadota</taxon>
        <taxon>Gammaproteobacteria</taxon>
        <taxon>Enterobacterales</taxon>
        <taxon>Enterobacteriaceae</taxon>
        <taxon>Scandinavium</taxon>
    </lineage>
</organism>
<dbReference type="Proteomes" id="UP000295530">
    <property type="component" value="Unassembled WGS sequence"/>
</dbReference>